<proteinExistence type="predicted"/>
<keyword evidence="2" id="KW-1185">Reference proteome</keyword>
<evidence type="ECO:0000313" key="1">
    <source>
        <dbReference type="EMBL" id="AUF82466.1"/>
    </source>
</evidence>
<accession>A0A2P0VNI0</accession>
<dbReference type="EMBL" id="KY322437">
    <property type="protein sequence ID" value="AUF82466.1"/>
    <property type="molecule type" value="Genomic_DNA"/>
</dbReference>
<sequence length="264" mass="31078">MPHDYRFAILSQQYKNNITVKVIFFKMLVDEARNTFCVGKLPDIEECHERMLVPIGRYAGWTYEMTLASVPRYCENITKVFAETNSQEEDNEHLQPFIEWLMTNNRLANKRKNAVTEFMDLYQQDKDEYKFNTGKYKNHTFSSVYDTDPMYCNIIVDISDNKGVTDNLTFFAEYVKAKGVPARPDEEDVQEYPVEKLETMIKENGRVHNGKTFKEISSDKKYCTWICNETNLRGKTMKLLKQYLLKINFQPIDETFHTNTARKA</sequence>
<organism evidence="1">
    <name type="scientific">Tetraselmis virus 1</name>
    <dbReference type="NCBI Taxonomy" id="2060617"/>
    <lineage>
        <taxon>Viruses</taxon>
        <taxon>Varidnaviria</taxon>
        <taxon>Bamfordvirae</taxon>
        <taxon>Nucleocytoviricota</taxon>
        <taxon>Megaviricetes</taxon>
        <taxon>Imitervirales</taxon>
        <taxon>Allomimiviridae</taxon>
        <taxon>Oceanusvirus</taxon>
        <taxon>Oceanusvirus kaneohense</taxon>
    </lineage>
</organism>
<evidence type="ECO:0000313" key="2">
    <source>
        <dbReference type="Proteomes" id="UP000244773"/>
    </source>
</evidence>
<reference evidence="1" key="1">
    <citation type="journal article" date="2018" name="Virology">
        <title>A giant virus infecting green algae encodes key fermentation genes.</title>
        <authorList>
            <person name="Schvarcz C.R."/>
            <person name="Steward G.F."/>
        </authorList>
    </citation>
    <scope>NUCLEOTIDE SEQUENCE [LARGE SCALE GENOMIC DNA]</scope>
</reference>
<gene>
    <name evidence="1" type="ORF">TetV_374</name>
</gene>
<dbReference type="Proteomes" id="UP000244773">
    <property type="component" value="Segment"/>
</dbReference>
<protein>
    <submittedName>
        <fullName evidence="1">Uncharacterized protein</fullName>
    </submittedName>
</protein>
<name>A0A2P0VNI0_9VIRU</name>